<keyword evidence="8" id="KW-1185">Reference proteome</keyword>
<dbReference type="AlphaFoldDB" id="F6XWK4"/>
<sequence length="322" mass="34501">VRNTNDVMIKVHAASINPIDIRMCEGYGANLFNLKRSPIHYAASSVPGVILGRDFSGTVVDIGTGVFDIKLGDDVYGAPMLHTPGSFSDYVCVHLDCVVQKPATCSHIEAASIPYVGLTVLSAIKEIVVSQKHPKRALVLGGSGGIGTFAIQYLRAHGYTVITTCSTNAVPLCSNLGAECIDYKTKDVNEELQNVDKFSLVFDAVGVDASDWVSNVLVTNGSYVTLRSPVVENTDKLGAVVGLSTSVTDFTKKKAARPDVNIKWAYYKPDRHNLLEIARLVDSGMIKPVIDSIYSFDDVPKAFEVLSCGGARGKSVINVSGL</sequence>
<comment type="similarity">
    <text evidence="2">Belongs to the zinc-containing alcohol dehydrogenase family. Quinone oxidoreductase subfamily.</text>
</comment>
<evidence type="ECO:0000256" key="5">
    <source>
        <dbReference type="ARBA" id="ARBA00023128"/>
    </source>
</evidence>
<keyword evidence="3" id="KW-0809">Transit peptide</keyword>
<protein>
    <recommendedName>
        <fullName evidence="6">Enoyl reductase (ER) domain-containing protein</fullName>
    </recommendedName>
</protein>
<accession>F6XWK4</accession>
<evidence type="ECO:0000256" key="2">
    <source>
        <dbReference type="ARBA" id="ARBA00010371"/>
    </source>
</evidence>
<dbReference type="InterPro" id="IPR036291">
    <property type="entry name" value="NAD(P)-bd_dom_sf"/>
</dbReference>
<dbReference type="Ensembl" id="ENSCINT00000027573.2">
    <property type="protein sequence ID" value="ENSCINP00000027327.2"/>
    <property type="gene ID" value="ENSCING00000015395.2"/>
</dbReference>
<dbReference type="Gene3D" id="3.90.180.10">
    <property type="entry name" value="Medium-chain alcohol dehydrogenases, catalytic domain"/>
    <property type="match status" value="1"/>
</dbReference>
<dbReference type="InterPro" id="IPR011032">
    <property type="entry name" value="GroES-like_sf"/>
</dbReference>
<reference evidence="8" key="1">
    <citation type="journal article" date="2002" name="Science">
        <title>The draft genome of Ciona intestinalis: insights into chordate and vertebrate origins.</title>
        <authorList>
            <person name="Dehal P."/>
            <person name="Satou Y."/>
            <person name="Campbell R.K."/>
            <person name="Chapman J."/>
            <person name="Degnan B."/>
            <person name="De Tomaso A."/>
            <person name="Davidson B."/>
            <person name="Di Gregorio A."/>
            <person name="Gelpke M."/>
            <person name="Goodstein D.M."/>
            <person name="Harafuji N."/>
            <person name="Hastings K.E."/>
            <person name="Ho I."/>
            <person name="Hotta K."/>
            <person name="Huang W."/>
            <person name="Kawashima T."/>
            <person name="Lemaire P."/>
            <person name="Martinez D."/>
            <person name="Meinertzhagen I.A."/>
            <person name="Necula S."/>
            <person name="Nonaka M."/>
            <person name="Putnam N."/>
            <person name="Rash S."/>
            <person name="Saiga H."/>
            <person name="Satake M."/>
            <person name="Terry A."/>
            <person name="Yamada L."/>
            <person name="Wang H.G."/>
            <person name="Awazu S."/>
            <person name="Azumi K."/>
            <person name="Boore J."/>
            <person name="Branno M."/>
            <person name="Chin-Bow S."/>
            <person name="DeSantis R."/>
            <person name="Doyle S."/>
            <person name="Francino P."/>
            <person name="Keys D.N."/>
            <person name="Haga S."/>
            <person name="Hayashi H."/>
            <person name="Hino K."/>
            <person name="Imai K.S."/>
            <person name="Inaba K."/>
            <person name="Kano S."/>
            <person name="Kobayashi K."/>
            <person name="Kobayashi M."/>
            <person name="Lee B.I."/>
            <person name="Makabe K.W."/>
            <person name="Manohar C."/>
            <person name="Matassi G."/>
            <person name="Medina M."/>
            <person name="Mochizuki Y."/>
            <person name="Mount S."/>
            <person name="Morishita T."/>
            <person name="Miura S."/>
            <person name="Nakayama A."/>
            <person name="Nishizaka S."/>
            <person name="Nomoto H."/>
            <person name="Ohta F."/>
            <person name="Oishi K."/>
            <person name="Rigoutsos I."/>
            <person name="Sano M."/>
            <person name="Sasaki A."/>
            <person name="Sasakura Y."/>
            <person name="Shoguchi E."/>
            <person name="Shin-i T."/>
            <person name="Spagnuolo A."/>
            <person name="Stainier D."/>
            <person name="Suzuki M.M."/>
            <person name="Tassy O."/>
            <person name="Takatori N."/>
            <person name="Tokuoka M."/>
            <person name="Yagi K."/>
            <person name="Yoshizaki F."/>
            <person name="Wada S."/>
            <person name="Zhang C."/>
            <person name="Hyatt P.D."/>
            <person name="Larimer F."/>
            <person name="Detter C."/>
            <person name="Doggett N."/>
            <person name="Glavina T."/>
            <person name="Hawkins T."/>
            <person name="Richardson P."/>
            <person name="Lucas S."/>
            <person name="Kohara Y."/>
            <person name="Levine M."/>
            <person name="Satoh N."/>
            <person name="Rokhsar D.S."/>
        </authorList>
    </citation>
    <scope>NUCLEOTIDE SEQUENCE [LARGE SCALE GENOMIC DNA]</scope>
</reference>
<evidence type="ECO:0000256" key="1">
    <source>
        <dbReference type="ARBA" id="ARBA00004173"/>
    </source>
</evidence>
<dbReference type="Pfam" id="PF08240">
    <property type="entry name" value="ADH_N"/>
    <property type="match status" value="1"/>
</dbReference>
<keyword evidence="4" id="KW-0560">Oxidoreductase</keyword>
<dbReference type="InterPro" id="IPR037397">
    <property type="entry name" value="RTN4IP1"/>
</dbReference>
<keyword evidence="5" id="KW-0496">Mitochondrion</keyword>
<dbReference type="Proteomes" id="UP000008144">
    <property type="component" value="Chromosome 7"/>
</dbReference>
<reference evidence="7" key="3">
    <citation type="submission" date="2025-08" db="UniProtKB">
        <authorList>
            <consortium name="Ensembl"/>
        </authorList>
    </citation>
    <scope>IDENTIFICATION</scope>
</reference>
<dbReference type="InterPro" id="IPR020843">
    <property type="entry name" value="ER"/>
</dbReference>
<dbReference type="GO" id="GO:0005739">
    <property type="term" value="C:mitochondrion"/>
    <property type="evidence" value="ECO:0000318"/>
    <property type="project" value="GO_Central"/>
</dbReference>
<name>F6XWK4_CIOIN</name>
<dbReference type="OMA" id="PVVPGWD"/>
<dbReference type="PANTHER" id="PTHR11695">
    <property type="entry name" value="ALCOHOL DEHYDROGENASE RELATED"/>
    <property type="match status" value="1"/>
</dbReference>
<dbReference type="GeneTree" id="ENSGT00880000138028"/>
<reference evidence="7" key="2">
    <citation type="journal article" date="2008" name="Genome Biol.">
        <title>Improved genome assembly and evidence-based global gene model set for the chordate Ciona intestinalis: new insight into intron and operon populations.</title>
        <authorList>
            <person name="Satou Y."/>
            <person name="Mineta K."/>
            <person name="Ogasawara M."/>
            <person name="Sasakura Y."/>
            <person name="Shoguchi E."/>
            <person name="Ueno K."/>
            <person name="Yamada L."/>
            <person name="Matsumoto J."/>
            <person name="Wasserscheid J."/>
            <person name="Dewar K."/>
            <person name="Wiley G.B."/>
            <person name="Macmil S.L."/>
            <person name="Roe B.A."/>
            <person name="Zeller R.W."/>
            <person name="Hastings K.E."/>
            <person name="Lemaire P."/>
            <person name="Lindquist E."/>
            <person name="Endo T."/>
            <person name="Hotta K."/>
            <person name="Inaba K."/>
        </authorList>
    </citation>
    <scope>NUCLEOTIDE SEQUENCE [LARGE SCALE GENOMIC DNA]</scope>
    <source>
        <strain evidence="7">wild type</strain>
    </source>
</reference>
<evidence type="ECO:0000256" key="4">
    <source>
        <dbReference type="ARBA" id="ARBA00023002"/>
    </source>
</evidence>
<dbReference type="Gene3D" id="3.40.50.720">
    <property type="entry name" value="NAD(P)-binding Rossmann-like Domain"/>
    <property type="match status" value="1"/>
</dbReference>
<dbReference type="InterPro" id="IPR050700">
    <property type="entry name" value="YIM1/Zinc_Alcohol_DH_Fams"/>
</dbReference>
<dbReference type="SMART" id="SM00829">
    <property type="entry name" value="PKS_ER"/>
    <property type="match status" value="1"/>
</dbReference>
<dbReference type="FunCoup" id="F6XWK4">
    <property type="interactions" value="204"/>
</dbReference>
<evidence type="ECO:0000313" key="8">
    <source>
        <dbReference type="Proteomes" id="UP000008144"/>
    </source>
</evidence>
<dbReference type="Pfam" id="PF13602">
    <property type="entry name" value="ADH_zinc_N_2"/>
    <property type="match status" value="1"/>
</dbReference>
<evidence type="ECO:0000259" key="6">
    <source>
        <dbReference type="SMART" id="SM00829"/>
    </source>
</evidence>
<dbReference type="FunFam" id="3.40.50.720:FF:000147">
    <property type="entry name" value="Reticulon-4-interacting protein 1 homolog, mitochondrial"/>
    <property type="match status" value="1"/>
</dbReference>
<dbReference type="HOGENOM" id="CLU_026673_3_3_1"/>
<dbReference type="InterPro" id="IPR013154">
    <property type="entry name" value="ADH-like_N"/>
</dbReference>
<dbReference type="PANTHER" id="PTHR11695:SF294">
    <property type="entry name" value="RETICULON-4-INTERACTING PROTEIN 1, MITOCHONDRIAL"/>
    <property type="match status" value="1"/>
</dbReference>
<proteinExistence type="inferred from homology"/>
<dbReference type="STRING" id="7719.ENSCINP00000027327"/>
<organism evidence="7 8">
    <name type="scientific">Ciona intestinalis</name>
    <name type="common">Transparent sea squirt</name>
    <name type="synonym">Ascidia intestinalis</name>
    <dbReference type="NCBI Taxonomy" id="7719"/>
    <lineage>
        <taxon>Eukaryota</taxon>
        <taxon>Metazoa</taxon>
        <taxon>Chordata</taxon>
        <taxon>Tunicata</taxon>
        <taxon>Ascidiacea</taxon>
        <taxon>Phlebobranchia</taxon>
        <taxon>Cionidae</taxon>
        <taxon>Ciona</taxon>
    </lineage>
</organism>
<dbReference type="GO" id="GO:0016491">
    <property type="term" value="F:oxidoreductase activity"/>
    <property type="evidence" value="ECO:0007669"/>
    <property type="project" value="UniProtKB-KW"/>
</dbReference>
<dbReference type="EMBL" id="EAAA01002450">
    <property type="status" value="NOT_ANNOTATED_CDS"/>
    <property type="molecule type" value="Genomic_DNA"/>
</dbReference>
<comment type="subcellular location">
    <subcellularLocation>
        <location evidence="1">Mitochondrion</location>
    </subcellularLocation>
</comment>
<evidence type="ECO:0000313" key="7">
    <source>
        <dbReference type="Ensembl" id="ENSCINP00000027327.2"/>
    </source>
</evidence>
<dbReference type="SUPFAM" id="SSF50129">
    <property type="entry name" value="GroES-like"/>
    <property type="match status" value="1"/>
</dbReference>
<dbReference type="InParanoid" id="F6XWK4"/>
<dbReference type="SUPFAM" id="SSF51735">
    <property type="entry name" value="NAD(P)-binding Rossmann-fold domains"/>
    <property type="match status" value="1"/>
</dbReference>
<reference evidence="7" key="4">
    <citation type="submission" date="2025-09" db="UniProtKB">
        <authorList>
            <consortium name="Ensembl"/>
        </authorList>
    </citation>
    <scope>IDENTIFICATION</scope>
</reference>
<feature type="domain" description="Enoyl reductase (ER)" evidence="6">
    <location>
        <begin position="3"/>
        <end position="317"/>
    </location>
</feature>
<dbReference type="CDD" id="cd08248">
    <property type="entry name" value="RTN4I1"/>
    <property type="match status" value="1"/>
</dbReference>
<evidence type="ECO:0000256" key="3">
    <source>
        <dbReference type="ARBA" id="ARBA00022946"/>
    </source>
</evidence>